<keyword evidence="9 15" id="KW-0418">Kinase</keyword>
<evidence type="ECO:0000256" key="11">
    <source>
        <dbReference type="ARBA" id="ARBA00022840"/>
    </source>
</evidence>
<dbReference type="PANTHER" id="PTHR22749:SF6">
    <property type="entry name" value="RIBOFLAVIN KINASE"/>
    <property type="match status" value="1"/>
</dbReference>
<reference evidence="18" key="1">
    <citation type="submission" date="2018-08" db="EMBL/GenBank/DDBJ databases">
        <authorList>
            <person name="Liu Z.-W."/>
            <person name="Du Z.-J."/>
        </authorList>
    </citation>
    <scope>NUCLEOTIDE SEQUENCE [LARGE SCALE GENOMIC DNA]</scope>
    <source>
        <strain evidence="18">H4X</strain>
    </source>
</reference>
<evidence type="ECO:0000256" key="14">
    <source>
        <dbReference type="ARBA" id="ARBA00049494"/>
    </source>
</evidence>
<dbReference type="InterPro" id="IPR015865">
    <property type="entry name" value="Riboflavin_kinase_bac/euk"/>
</dbReference>
<dbReference type="SMART" id="SM00904">
    <property type="entry name" value="Flavokinase"/>
    <property type="match status" value="1"/>
</dbReference>
<dbReference type="UniPathway" id="UPA00277">
    <property type="reaction ID" value="UER00407"/>
</dbReference>
<evidence type="ECO:0000256" key="15">
    <source>
        <dbReference type="PIRNR" id="PIRNR004491"/>
    </source>
</evidence>
<dbReference type="NCBIfam" id="NF004162">
    <property type="entry name" value="PRK05627.1-5"/>
    <property type="match status" value="1"/>
</dbReference>
<dbReference type="PANTHER" id="PTHR22749">
    <property type="entry name" value="RIBOFLAVIN KINASE/FMN ADENYLYLTRANSFERASE"/>
    <property type="match status" value="1"/>
</dbReference>
<dbReference type="Proteomes" id="UP000256708">
    <property type="component" value="Unassembled WGS sequence"/>
</dbReference>
<dbReference type="CDD" id="cd02064">
    <property type="entry name" value="FAD_synthetase_N"/>
    <property type="match status" value="1"/>
</dbReference>
<dbReference type="NCBIfam" id="TIGR00125">
    <property type="entry name" value="cyt_tran_rel"/>
    <property type="match status" value="1"/>
</dbReference>
<protein>
    <recommendedName>
        <fullName evidence="15">Riboflavin biosynthesis protein</fullName>
    </recommendedName>
    <domain>
        <recommendedName>
            <fullName evidence="15">Riboflavin kinase</fullName>
            <ecNumber evidence="15">2.7.1.26</ecNumber>
        </recommendedName>
        <alternativeName>
            <fullName evidence="15">Flavokinase</fullName>
        </alternativeName>
    </domain>
    <domain>
        <recommendedName>
            <fullName evidence="15">FMN adenylyltransferase</fullName>
            <ecNumber evidence="15">2.7.7.2</ecNumber>
        </recommendedName>
        <alternativeName>
            <fullName evidence="15">FAD pyrophosphorylase</fullName>
        </alternativeName>
        <alternativeName>
            <fullName evidence="15">FAD synthase</fullName>
        </alternativeName>
    </domain>
</protein>
<dbReference type="SUPFAM" id="SSF52374">
    <property type="entry name" value="Nucleotidylyl transferase"/>
    <property type="match status" value="1"/>
</dbReference>
<dbReference type="PIRSF" id="PIRSF004491">
    <property type="entry name" value="FAD_Synth"/>
    <property type="match status" value="1"/>
</dbReference>
<dbReference type="Gene3D" id="2.40.30.30">
    <property type="entry name" value="Riboflavin kinase-like"/>
    <property type="match status" value="1"/>
</dbReference>
<dbReference type="InterPro" id="IPR014729">
    <property type="entry name" value="Rossmann-like_a/b/a_fold"/>
</dbReference>
<evidence type="ECO:0000256" key="6">
    <source>
        <dbReference type="ARBA" id="ARBA00022679"/>
    </source>
</evidence>
<dbReference type="GO" id="GO:0003919">
    <property type="term" value="F:FMN adenylyltransferase activity"/>
    <property type="evidence" value="ECO:0007669"/>
    <property type="project" value="UniProtKB-UniRule"/>
</dbReference>
<dbReference type="InterPro" id="IPR023468">
    <property type="entry name" value="Riboflavin_kinase"/>
</dbReference>
<evidence type="ECO:0000313" key="17">
    <source>
        <dbReference type="EMBL" id="RDV16426.1"/>
    </source>
</evidence>
<keyword evidence="6 15" id="KW-0808">Transferase</keyword>
<comment type="caution">
    <text evidence="17">The sequence shown here is derived from an EMBL/GenBank/DDBJ whole genome shotgun (WGS) entry which is preliminary data.</text>
</comment>
<comment type="function">
    <text evidence="1">Catalyzes the phosphorylation of riboflavin to FMN followed by the adenylation of FMN to FAD.</text>
</comment>
<keyword evidence="4 15" id="KW-0285">Flavoprotein</keyword>
<evidence type="ECO:0000256" key="13">
    <source>
        <dbReference type="ARBA" id="ARBA00047880"/>
    </source>
</evidence>
<dbReference type="FunFam" id="2.40.30.30:FF:000003">
    <property type="entry name" value="Riboflavin biosynthesis protein"/>
    <property type="match status" value="1"/>
</dbReference>
<keyword evidence="12" id="KW-0511">Multifunctional enzyme</keyword>
<evidence type="ECO:0000256" key="8">
    <source>
        <dbReference type="ARBA" id="ARBA00022741"/>
    </source>
</evidence>
<sequence length="311" mass="35524">MKVIRDINDFPQLSYPVVTSGTFDGVHIGHQKILQRVKECARQHNGQSVVITYWPHPRLVLFPEDNDLMLLSTIEERIEHLRDFGIDYLLIVPFTKEFARTSSRKFITDVLVRTINTKVLVIGYDHRFGKNREGSFENLKARSAQYGFEVEEIPRQDIDDIGVSSTKIRRALEDGDVETANRYLGRYYTLTSTVVEGNKLGRTIGYPTANLALPANHKLIPANGVYAVWVRLGESKFGGMMNIGLRPTIDGKQLTLEVHILDFDQEIYGQTLTVEFVKLLRKEQKFDGLDALKTQLAKDKEETQQALRLQE</sequence>
<dbReference type="GO" id="GO:0009231">
    <property type="term" value="P:riboflavin biosynthetic process"/>
    <property type="evidence" value="ECO:0007669"/>
    <property type="project" value="InterPro"/>
</dbReference>
<evidence type="ECO:0000256" key="3">
    <source>
        <dbReference type="ARBA" id="ARBA00005201"/>
    </source>
</evidence>
<organism evidence="17 18">
    <name type="scientific">Pontibacter diazotrophicus</name>
    <dbReference type="NCBI Taxonomy" id="1400979"/>
    <lineage>
        <taxon>Bacteria</taxon>
        <taxon>Pseudomonadati</taxon>
        <taxon>Bacteroidota</taxon>
        <taxon>Cytophagia</taxon>
        <taxon>Cytophagales</taxon>
        <taxon>Hymenobacteraceae</taxon>
        <taxon>Pontibacter</taxon>
    </lineage>
</organism>
<dbReference type="OrthoDB" id="9803667at2"/>
<evidence type="ECO:0000259" key="16">
    <source>
        <dbReference type="SMART" id="SM00904"/>
    </source>
</evidence>
<dbReference type="InterPro" id="IPR004821">
    <property type="entry name" value="Cyt_trans-like"/>
</dbReference>
<keyword evidence="10 15" id="KW-0274">FAD</keyword>
<evidence type="ECO:0000256" key="12">
    <source>
        <dbReference type="ARBA" id="ARBA00023268"/>
    </source>
</evidence>
<dbReference type="UniPathway" id="UPA00276">
    <property type="reaction ID" value="UER00406"/>
</dbReference>
<dbReference type="SUPFAM" id="SSF82114">
    <property type="entry name" value="Riboflavin kinase-like"/>
    <property type="match status" value="1"/>
</dbReference>
<dbReference type="EC" id="2.7.1.26" evidence="15"/>
<evidence type="ECO:0000256" key="5">
    <source>
        <dbReference type="ARBA" id="ARBA00022643"/>
    </source>
</evidence>
<name>A0A3D8LGG6_9BACT</name>
<dbReference type="GO" id="GO:0006747">
    <property type="term" value="P:FAD biosynthetic process"/>
    <property type="evidence" value="ECO:0007669"/>
    <property type="project" value="UniProtKB-UniRule"/>
</dbReference>
<comment type="catalytic activity">
    <reaction evidence="13 15">
        <text>riboflavin + ATP = FMN + ADP + H(+)</text>
        <dbReference type="Rhea" id="RHEA:14357"/>
        <dbReference type="ChEBI" id="CHEBI:15378"/>
        <dbReference type="ChEBI" id="CHEBI:30616"/>
        <dbReference type="ChEBI" id="CHEBI:57986"/>
        <dbReference type="ChEBI" id="CHEBI:58210"/>
        <dbReference type="ChEBI" id="CHEBI:456216"/>
        <dbReference type="EC" id="2.7.1.26"/>
    </reaction>
</comment>
<evidence type="ECO:0000256" key="7">
    <source>
        <dbReference type="ARBA" id="ARBA00022695"/>
    </source>
</evidence>
<proteinExistence type="inferred from homology"/>
<dbReference type="InterPro" id="IPR023465">
    <property type="entry name" value="Riboflavin_kinase_dom_sf"/>
</dbReference>
<comment type="pathway">
    <text evidence="2 15">Cofactor biosynthesis; FAD biosynthesis; FAD from FMN: step 1/1.</text>
</comment>
<dbReference type="EMBL" id="QRGR01000004">
    <property type="protein sequence ID" value="RDV16426.1"/>
    <property type="molecule type" value="Genomic_DNA"/>
</dbReference>
<keyword evidence="18" id="KW-1185">Reference proteome</keyword>
<dbReference type="AlphaFoldDB" id="A0A3D8LGG6"/>
<accession>A0A3D8LGG6</accession>
<comment type="catalytic activity">
    <reaction evidence="14 15">
        <text>FMN + ATP + H(+) = FAD + diphosphate</text>
        <dbReference type="Rhea" id="RHEA:17237"/>
        <dbReference type="ChEBI" id="CHEBI:15378"/>
        <dbReference type="ChEBI" id="CHEBI:30616"/>
        <dbReference type="ChEBI" id="CHEBI:33019"/>
        <dbReference type="ChEBI" id="CHEBI:57692"/>
        <dbReference type="ChEBI" id="CHEBI:58210"/>
        <dbReference type="EC" id="2.7.7.2"/>
    </reaction>
</comment>
<evidence type="ECO:0000256" key="1">
    <source>
        <dbReference type="ARBA" id="ARBA00002121"/>
    </source>
</evidence>
<gene>
    <name evidence="17" type="ORF">DXT99_04290</name>
</gene>
<keyword evidence="5 15" id="KW-0288">FMN</keyword>
<keyword evidence="8 15" id="KW-0547">Nucleotide-binding</keyword>
<dbReference type="EC" id="2.7.7.2" evidence="15"/>
<feature type="domain" description="Riboflavin kinase" evidence="16">
    <location>
        <begin position="183"/>
        <end position="308"/>
    </location>
</feature>
<dbReference type="Gene3D" id="3.40.50.620">
    <property type="entry name" value="HUPs"/>
    <property type="match status" value="1"/>
</dbReference>
<dbReference type="Pfam" id="PF06574">
    <property type="entry name" value="FAD_syn"/>
    <property type="match status" value="1"/>
</dbReference>
<dbReference type="InterPro" id="IPR015864">
    <property type="entry name" value="FAD_synthase"/>
</dbReference>
<dbReference type="NCBIfam" id="NF004160">
    <property type="entry name" value="PRK05627.1-3"/>
    <property type="match status" value="1"/>
</dbReference>
<comment type="similarity">
    <text evidence="15">Belongs to the ribF family.</text>
</comment>
<evidence type="ECO:0000256" key="2">
    <source>
        <dbReference type="ARBA" id="ARBA00004726"/>
    </source>
</evidence>
<dbReference type="GO" id="GO:0005524">
    <property type="term" value="F:ATP binding"/>
    <property type="evidence" value="ECO:0007669"/>
    <property type="project" value="UniProtKB-UniRule"/>
</dbReference>
<dbReference type="GO" id="GO:0008531">
    <property type="term" value="F:riboflavin kinase activity"/>
    <property type="evidence" value="ECO:0007669"/>
    <property type="project" value="UniProtKB-UniRule"/>
</dbReference>
<dbReference type="NCBIfam" id="TIGR00083">
    <property type="entry name" value="ribF"/>
    <property type="match status" value="1"/>
</dbReference>
<dbReference type="GO" id="GO:0009398">
    <property type="term" value="P:FMN biosynthetic process"/>
    <property type="evidence" value="ECO:0007669"/>
    <property type="project" value="UniProtKB-UniRule"/>
</dbReference>
<dbReference type="RefSeq" id="WP_115564286.1">
    <property type="nucleotide sequence ID" value="NZ_QRGR01000004.1"/>
</dbReference>
<comment type="pathway">
    <text evidence="3 15">Cofactor biosynthesis; FMN biosynthesis; FMN from riboflavin (ATP route): step 1/1.</text>
</comment>
<dbReference type="FunFam" id="3.40.50.620:FF:000021">
    <property type="entry name" value="Riboflavin biosynthesis protein"/>
    <property type="match status" value="1"/>
</dbReference>
<evidence type="ECO:0000313" key="18">
    <source>
        <dbReference type="Proteomes" id="UP000256708"/>
    </source>
</evidence>
<dbReference type="InterPro" id="IPR002606">
    <property type="entry name" value="Riboflavin_kinase_bac"/>
</dbReference>
<evidence type="ECO:0000256" key="9">
    <source>
        <dbReference type="ARBA" id="ARBA00022777"/>
    </source>
</evidence>
<keyword evidence="11 15" id="KW-0067">ATP-binding</keyword>
<dbReference type="Pfam" id="PF01687">
    <property type="entry name" value="Flavokinase"/>
    <property type="match status" value="1"/>
</dbReference>
<keyword evidence="7 15" id="KW-0548">Nucleotidyltransferase</keyword>
<evidence type="ECO:0000256" key="10">
    <source>
        <dbReference type="ARBA" id="ARBA00022827"/>
    </source>
</evidence>
<evidence type="ECO:0000256" key="4">
    <source>
        <dbReference type="ARBA" id="ARBA00022630"/>
    </source>
</evidence>